<dbReference type="GO" id="GO:0005518">
    <property type="term" value="F:collagen binding"/>
    <property type="evidence" value="ECO:0007669"/>
    <property type="project" value="InterPro"/>
</dbReference>
<dbReference type="SUPFAM" id="SSF49401">
    <property type="entry name" value="Bacterial adhesins"/>
    <property type="match status" value="2"/>
</dbReference>
<evidence type="ECO:0000256" key="1">
    <source>
        <dbReference type="ARBA" id="ARBA00004191"/>
    </source>
</evidence>
<dbReference type="GO" id="GO:0007155">
    <property type="term" value="P:cell adhesion"/>
    <property type="evidence" value="ECO:0007669"/>
    <property type="project" value="InterPro"/>
</dbReference>
<dbReference type="AlphaFoldDB" id="A0A0F0KWL7"/>
<dbReference type="Pfam" id="PF05737">
    <property type="entry name" value="Collagen_bind"/>
    <property type="match status" value="1"/>
</dbReference>
<feature type="domain" description="DUF5979" evidence="8">
    <location>
        <begin position="347"/>
        <end position="444"/>
    </location>
</feature>
<sequence length="604" mass="62907">MNHQPPARGHSPSHSRRIIRLGAAAVVLIAAAAGAITAPLAASAAPPYTTEAKVDSITFTESAITSGTKAELTGRWSLPDNPVSPAGFVVDLPDDLRGLPDSFPLLDSDGTAAGNCVTTASQLVCDFDSTYLSSHPRGLSGGFSFWATVTTEVTEQKTVTYDFGDATATVDVRPDPFICKEDCDFTGRWNFKSGEYQNGTDTIFWDVAVAAGAKGMIGGQEVVVTDTIGANQELVAQSATGERYPSLWAANELQTLPSGLVVPGPFTEVPSSDYAVSADGTTVTFTAREGYFYNVHYLSKVTDGGAAGVYKNDATIRIGTESTGTATAEVTRHGGSGTGTGTRVGTFTIDKKVLGDTANLGDVTYRGGYTATDPQGIVTSGEFAVQVGKPWVSPSFAEGSTIALTESLEGLPWNLEWAAPEFSPQTLVIKGEATIDVTLTNTATVRTLPFSALKTLDGPAAATSLVPTDTEYVLEYSYPAGPGFEAGSGELALKAGTPVSSSALPVGAEVTVRERAPKPIDGLTWGKPVISPAHFTVSGDMVTVAVTNPLTKTVTPPPPTPSVPEVMNLAATGMQAATSTLLLAGLLLIGGTRLVMRRRLNRSR</sequence>
<evidence type="ECO:0000259" key="8">
    <source>
        <dbReference type="Pfam" id="PF19407"/>
    </source>
</evidence>
<comment type="caution">
    <text evidence="9">The sequence shown here is derived from an EMBL/GenBank/DDBJ whole genome shotgun (WGS) entry which is preliminary data.</text>
</comment>
<dbReference type="Gene3D" id="2.60.40.740">
    <property type="match status" value="1"/>
</dbReference>
<keyword evidence="4" id="KW-0732">Signal</keyword>
<feature type="domain" description="DUF5979" evidence="8">
    <location>
        <begin position="454"/>
        <end position="548"/>
    </location>
</feature>
<dbReference type="Proteomes" id="UP000033725">
    <property type="component" value="Unassembled WGS sequence"/>
</dbReference>
<protein>
    <submittedName>
        <fullName evidence="9">Uncharacterized protein</fullName>
    </submittedName>
</protein>
<feature type="domain" description="Collagen binding" evidence="7">
    <location>
        <begin position="191"/>
        <end position="316"/>
    </location>
</feature>
<keyword evidence="6" id="KW-1133">Transmembrane helix</keyword>
<keyword evidence="6" id="KW-0812">Transmembrane</keyword>
<evidence type="ECO:0000256" key="4">
    <source>
        <dbReference type="ARBA" id="ARBA00022729"/>
    </source>
</evidence>
<evidence type="ECO:0000313" key="10">
    <source>
        <dbReference type="Proteomes" id="UP000033725"/>
    </source>
</evidence>
<dbReference type="InterPro" id="IPR008456">
    <property type="entry name" value="Collagen-bd_dom"/>
</dbReference>
<dbReference type="EMBL" id="JYIV01000020">
    <property type="protein sequence ID" value="KJL24495.1"/>
    <property type="molecule type" value="Genomic_DNA"/>
</dbReference>
<comment type="subcellular location">
    <subcellularLocation>
        <location evidence="1">Secreted</location>
        <location evidence="1">Cell wall</location>
    </subcellularLocation>
</comment>
<dbReference type="InterPro" id="IPR046022">
    <property type="entry name" value="DUF5979"/>
</dbReference>
<evidence type="ECO:0000256" key="5">
    <source>
        <dbReference type="ARBA" id="ARBA00023088"/>
    </source>
</evidence>
<dbReference type="InterPro" id="IPR011252">
    <property type="entry name" value="Fibrogen-bd_dom1"/>
</dbReference>
<name>A0A0F0KWL7_9MICO</name>
<keyword evidence="3" id="KW-0964">Secreted</keyword>
<dbReference type="Gene3D" id="2.60.40.1280">
    <property type="match status" value="1"/>
</dbReference>
<dbReference type="InterPro" id="IPR006311">
    <property type="entry name" value="TAT_signal"/>
</dbReference>
<reference evidence="9 10" key="1">
    <citation type="submission" date="2015-02" db="EMBL/GenBank/DDBJ databases">
        <title>Draft genome sequences of ten Microbacterium spp. with emphasis on heavy metal contaminated environments.</title>
        <authorList>
            <person name="Corretto E."/>
        </authorList>
    </citation>
    <scope>NUCLEOTIDE SEQUENCE [LARGE SCALE GENOMIC DNA]</scope>
    <source>
        <strain evidence="9 10">BEL163</strain>
    </source>
</reference>
<dbReference type="PROSITE" id="PS51318">
    <property type="entry name" value="TAT"/>
    <property type="match status" value="1"/>
</dbReference>
<dbReference type="InterPro" id="IPR008966">
    <property type="entry name" value="Adhesion_dom_sf"/>
</dbReference>
<organism evidence="9 10">
    <name type="scientific">Microbacterium oxydans</name>
    <dbReference type="NCBI Taxonomy" id="82380"/>
    <lineage>
        <taxon>Bacteria</taxon>
        <taxon>Bacillati</taxon>
        <taxon>Actinomycetota</taxon>
        <taxon>Actinomycetes</taxon>
        <taxon>Micrococcales</taxon>
        <taxon>Microbacteriaceae</taxon>
        <taxon>Microbacterium</taxon>
    </lineage>
</organism>
<evidence type="ECO:0000256" key="2">
    <source>
        <dbReference type="ARBA" id="ARBA00022512"/>
    </source>
</evidence>
<proteinExistence type="predicted"/>
<dbReference type="PATRIC" id="fig|82380.10.peg.1096"/>
<evidence type="ECO:0000256" key="3">
    <source>
        <dbReference type="ARBA" id="ARBA00022525"/>
    </source>
</evidence>
<evidence type="ECO:0000256" key="6">
    <source>
        <dbReference type="SAM" id="Phobius"/>
    </source>
</evidence>
<keyword evidence="5" id="KW-0572">Peptidoglycan-anchor</keyword>
<feature type="transmembrane region" description="Helical" evidence="6">
    <location>
        <begin position="576"/>
        <end position="596"/>
    </location>
</feature>
<evidence type="ECO:0000259" key="7">
    <source>
        <dbReference type="Pfam" id="PF05737"/>
    </source>
</evidence>
<dbReference type="Pfam" id="PF19407">
    <property type="entry name" value="DUF5979"/>
    <property type="match status" value="2"/>
</dbReference>
<keyword evidence="6" id="KW-0472">Membrane</keyword>
<keyword evidence="2" id="KW-0134">Cell wall</keyword>
<gene>
    <name evidence="9" type="ORF">RN51_01093</name>
</gene>
<dbReference type="RefSeq" id="WP_045263022.1">
    <property type="nucleotide sequence ID" value="NZ_JYIV01000020.1"/>
</dbReference>
<evidence type="ECO:0000313" key="9">
    <source>
        <dbReference type="EMBL" id="KJL24495.1"/>
    </source>
</evidence>
<accession>A0A0F0KWL7</accession>